<dbReference type="AlphaFoldDB" id="A0A1V4QHG9"/>
<evidence type="ECO:0000313" key="1">
    <source>
        <dbReference type="EMBL" id="OPX18176.1"/>
    </source>
</evidence>
<sequence length="163" mass="18574">MVNRYTAWSVMQESMNNSEFLMLNKNDIADFEFRLSDLKKDVPLNLFQGLNFFNQKNQRNQKNEKNQNTISDFGLRTTLPYNEQPFVSLPYNVQPSAVVSLISGLCRTSIPYTVQPSVVVSLISCLYRTTLPYNAQPSVVVSLISCLYRTTLPYNVQPSSTDV</sequence>
<organism evidence="1 2">
    <name type="scientific">candidate division WOR-3 bacterium 4484_100</name>
    <dbReference type="NCBI Taxonomy" id="1936077"/>
    <lineage>
        <taxon>Bacteria</taxon>
        <taxon>Bacteria division WOR-3</taxon>
    </lineage>
</organism>
<dbReference type="EMBL" id="MUKB01000033">
    <property type="protein sequence ID" value="OPX18176.1"/>
    <property type="molecule type" value="Genomic_DNA"/>
</dbReference>
<gene>
    <name evidence="1" type="ORF">BXT86_02525</name>
</gene>
<reference evidence="2" key="1">
    <citation type="submission" date="2017-01" db="EMBL/GenBank/DDBJ databases">
        <title>Novel pathways for hydrocarbon cycling and metabolic interdependencies in hydrothermal sediment communities.</title>
        <authorList>
            <person name="Dombrowski N."/>
            <person name="Seitz K."/>
            <person name="Teske A."/>
            <person name="Baker B."/>
        </authorList>
    </citation>
    <scope>NUCLEOTIDE SEQUENCE [LARGE SCALE GENOMIC DNA]</scope>
</reference>
<dbReference type="Proteomes" id="UP000191663">
    <property type="component" value="Unassembled WGS sequence"/>
</dbReference>
<protein>
    <submittedName>
        <fullName evidence="1">Uncharacterized protein</fullName>
    </submittedName>
</protein>
<accession>A0A1V4QHG9</accession>
<comment type="caution">
    <text evidence="1">The sequence shown here is derived from an EMBL/GenBank/DDBJ whole genome shotgun (WGS) entry which is preliminary data.</text>
</comment>
<evidence type="ECO:0000313" key="2">
    <source>
        <dbReference type="Proteomes" id="UP000191663"/>
    </source>
</evidence>
<name>A0A1V4QHG9_UNCW3</name>
<proteinExistence type="predicted"/>